<dbReference type="EMBL" id="JAOYFC010000002">
    <property type="protein sequence ID" value="MCV6824590.1"/>
    <property type="molecule type" value="Genomic_DNA"/>
</dbReference>
<dbReference type="AlphaFoldDB" id="A0AAE3IYT6"/>
<protein>
    <submittedName>
        <fullName evidence="2">Uncharacterized protein</fullName>
    </submittedName>
</protein>
<evidence type="ECO:0000313" key="3">
    <source>
        <dbReference type="Proteomes" id="UP001208041"/>
    </source>
</evidence>
<accession>A0AAE3IYT6</accession>
<dbReference type="Proteomes" id="UP001208041">
    <property type="component" value="Unassembled WGS sequence"/>
</dbReference>
<dbReference type="RefSeq" id="WP_263953449.1">
    <property type="nucleotide sequence ID" value="NZ_JAOYFC010000002.1"/>
</dbReference>
<gene>
    <name evidence="2" type="ORF">OH136_08465</name>
</gene>
<keyword evidence="3" id="KW-1185">Reference proteome</keyword>
<evidence type="ECO:0000313" key="2">
    <source>
        <dbReference type="EMBL" id="MCV6824590.1"/>
    </source>
</evidence>
<evidence type="ECO:0000256" key="1">
    <source>
        <dbReference type="SAM" id="Phobius"/>
    </source>
</evidence>
<keyword evidence="1" id="KW-0472">Membrane</keyword>
<keyword evidence="1" id="KW-0812">Transmembrane</keyword>
<organism evidence="2 3">
    <name type="scientific">Halocynthiibacter halioticoli</name>
    <dbReference type="NCBI Taxonomy" id="2986804"/>
    <lineage>
        <taxon>Bacteria</taxon>
        <taxon>Pseudomonadati</taxon>
        <taxon>Pseudomonadota</taxon>
        <taxon>Alphaproteobacteria</taxon>
        <taxon>Rhodobacterales</taxon>
        <taxon>Paracoccaceae</taxon>
        <taxon>Halocynthiibacter</taxon>
    </lineage>
</organism>
<reference evidence="2" key="1">
    <citation type="submission" date="2022-10" db="EMBL/GenBank/DDBJ databases">
        <authorList>
            <person name="Yue Y."/>
        </authorList>
    </citation>
    <scope>NUCLEOTIDE SEQUENCE</scope>
    <source>
        <strain evidence="2">Z654</strain>
    </source>
</reference>
<feature type="transmembrane region" description="Helical" evidence="1">
    <location>
        <begin position="7"/>
        <end position="27"/>
    </location>
</feature>
<keyword evidence="1" id="KW-1133">Transmembrane helix</keyword>
<proteinExistence type="predicted"/>
<feature type="transmembrane region" description="Helical" evidence="1">
    <location>
        <begin position="33"/>
        <end position="51"/>
    </location>
</feature>
<name>A0AAE3IYT6_9RHOB</name>
<comment type="caution">
    <text evidence="2">The sequence shown here is derived from an EMBL/GenBank/DDBJ whole genome shotgun (WGS) entry which is preliminary data.</text>
</comment>
<sequence length="65" mass="6951">MPRNKFILLLSAVFAAAAGTVFIGSFLAESISAPWVGMLIGPLMLLAYVAVRVVRARLEADQTDT</sequence>